<feature type="region of interest" description="Disordered" evidence="6">
    <location>
        <begin position="1"/>
        <end position="26"/>
    </location>
</feature>
<keyword evidence="2" id="KW-0547">Nucleotide-binding</keyword>
<dbReference type="OrthoDB" id="5421at2759"/>
<feature type="domain" description="AAA+ ATPase" evidence="7">
    <location>
        <begin position="413"/>
        <end position="556"/>
    </location>
</feature>
<dbReference type="Proteomes" id="UP000192578">
    <property type="component" value="Unassembled WGS sequence"/>
</dbReference>
<accession>A0A1W0WVR5</accession>
<feature type="compositionally biased region" description="Polar residues" evidence="6">
    <location>
        <begin position="43"/>
        <end position="55"/>
    </location>
</feature>
<keyword evidence="3" id="KW-0067">ATP-binding</keyword>
<feature type="region of interest" description="Disordered" evidence="6">
    <location>
        <begin position="118"/>
        <end position="353"/>
    </location>
</feature>
<dbReference type="GO" id="GO:0006337">
    <property type="term" value="P:nucleosome disassembly"/>
    <property type="evidence" value="ECO:0007669"/>
    <property type="project" value="TreeGrafter"/>
</dbReference>
<evidence type="ECO:0000256" key="2">
    <source>
        <dbReference type="ARBA" id="ARBA00022741"/>
    </source>
</evidence>
<evidence type="ECO:0000256" key="5">
    <source>
        <dbReference type="ARBA" id="ARBA00023117"/>
    </source>
</evidence>
<comment type="caution">
    <text evidence="8">The sequence shown here is derived from an EMBL/GenBank/DDBJ whole genome shotgun (WGS) entry which is preliminary data.</text>
</comment>
<evidence type="ECO:0000259" key="7">
    <source>
        <dbReference type="SMART" id="SM00382"/>
    </source>
</evidence>
<dbReference type="GO" id="GO:0003682">
    <property type="term" value="F:chromatin binding"/>
    <property type="evidence" value="ECO:0007669"/>
    <property type="project" value="TreeGrafter"/>
</dbReference>
<evidence type="ECO:0000313" key="8">
    <source>
        <dbReference type="EMBL" id="OQV19247.1"/>
    </source>
</evidence>
<keyword evidence="4" id="KW-0175">Coiled coil</keyword>
<dbReference type="Pfam" id="PF00004">
    <property type="entry name" value="AAA"/>
    <property type="match status" value="1"/>
</dbReference>
<proteinExistence type="inferred from homology"/>
<dbReference type="PANTHER" id="PTHR23069">
    <property type="entry name" value="AAA DOMAIN-CONTAINING"/>
    <property type="match status" value="1"/>
</dbReference>
<dbReference type="GO" id="GO:0005634">
    <property type="term" value="C:nucleus"/>
    <property type="evidence" value="ECO:0007669"/>
    <property type="project" value="TreeGrafter"/>
</dbReference>
<evidence type="ECO:0000313" key="9">
    <source>
        <dbReference type="Proteomes" id="UP000192578"/>
    </source>
</evidence>
<evidence type="ECO:0000256" key="1">
    <source>
        <dbReference type="ARBA" id="ARBA00006914"/>
    </source>
</evidence>
<dbReference type="EMBL" id="MTYJ01000041">
    <property type="protein sequence ID" value="OQV19247.1"/>
    <property type="molecule type" value="Genomic_DNA"/>
</dbReference>
<dbReference type="InterPro" id="IPR027417">
    <property type="entry name" value="P-loop_NTPase"/>
</dbReference>
<dbReference type="AlphaFoldDB" id="A0A1W0WVR5"/>
<dbReference type="GO" id="GO:0006334">
    <property type="term" value="P:nucleosome assembly"/>
    <property type="evidence" value="ECO:0007669"/>
    <property type="project" value="TreeGrafter"/>
</dbReference>
<evidence type="ECO:0000256" key="6">
    <source>
        <dbReference type="SAM" id="MobiDB-lite"/>
    </source>
</evidence>
<feature type="compositionally biased region" description="Basic residues" evidence="6">
    <location>
        <begin position="119"/>
        <end position="135"/>
    </location>
</feature>
<dbReference type="GO" id="GO:0045815">
    <property type="term" value="P:transcription initiation-coupled chromatin remodeling"/>
    <property type="evidence" value="ECO:0007669"/>
    <property type="project" value="TreeGrafter"/>
</dbReference>
<dbReference type="Pfam" id="PF17862">
    <property type="entry name" value="AAA_lid_3"/>
    <property type="match status" value="1"/>
</dbReference>
<sequence length="939" mass="104755">MSTSGSTGSGKRRPARSCALRTRGSKEEIPLAETLFEKAGTLRSRSATGSMSDSYSVRKGKKEKRDVLYLPSRDGAADEEEENCGGASSDSGFDALIDIDDVKKEMKLEMDFEVNPRATRGKKAAPSRVVKKRITTHCSSPEHSMASSTGEPAELSHGKSTRFRKPVDRLVELMHVSSTSKARAARTDDEDTHEPTISVPDTEEDDDEEDACVRRSTRSKKKVCVFEETPRSQTPRRPASRNSSEEIQSPRKSESVMPASPKKVVVTISPRRTRSKRFRHTEDEQGDEDSLYDRGRRYPKRNRLPVGSLAMPTLYSDNSSSVDDAEEEAYKKKAKRPIPRGNTGGGGGSGQDLSGKFEPTIYFPAKEISFATVGGYLPIKEELRRSVIIPFRQRIRTIDANKRNGTDKPVQEMSKGALFWGPPGTGKTLMAKALAWECGKDFERPLPVYIISGAELLTKWVGESETHLREIFNHASENSPSIIFMDELDGLVRKRTTSDNDSVNFNMVSTLLTLLNGVMDRGNVLAIATTNFKEVLDPALLRSGRFDLKIHFPSPVESERALILQAITQNWHHKLDAAGAYTLARNTAGFTGADLDLLCKKAKNIACQRQIEPVSESEDQSFNLDAVEVLLCDYFVAWQEVEPSGHTTTAAPYEPLSPLLKHLLQRQLDSLWAKVTSSFSVRVNATGSTSASLLNTAAWAAFSQPGLLLDFNPVVFIHSQDDPMMLDLLCRALFHNLAERNTVRTVDLSAGQRLDLSHDRSHIFGLLRLDAACVPTNKPDRWDVADIIYEFLQRRDKLRCPLLVISSTKPIAAYCKEFKKRLGVHCKFIELTAADHEDCSAFFRDMFLNEALRTARDDGQMVEINMSGTRDLYKTQLQELSETMAGLPVDTILSHHQRLSVALNQDRAQTTKHRFLKEIEAIKAERLFDDSSDSEEESD</sequence>
<dbReference type="InterPro" id="IPR003959">
    <property type="entry name" value="ATPase_AAA_core"/>
</dbReference>
<name>A0A1W0WVR5_HYPEX</name>
<keyword evidence="5" id="KW-0103">Bromodomain</keyword>
<evidence type="ECO:0000256" key="4">
    <source>
        <dbReference type="ARBA" id="ARBA00023054"/>
    </source>
</evidence>
<reference evidence="9" key="1">
    <citation type="submission" date="2017-01" db="EMBL/GenBank/DDBJ databases">
        <title>Comparative genomics of anhydrobiosis in the tardigrade Hypsibius dujardini.</title>
        <authorList>
            <person name="Yoshida Y."/>
            <person name="Koutsovoulos G."/>
            <person name="Laetsch D."/>
            <person name="Stevens L."/>
            <person name="Kumar S."/>
            <person name="Horikawa D."/>
            <person name="Ishino K."/>
            <person name="Komine S."/>
            <person name="Tomita M."/>
            <person name="Blaxter M."/>
            <person name="Arakawa K."/>
        </authorList>
    </citation>
    <scope>NUCLEOTIDE SEQUENCE [LARGE SCALE GENOMIC DNA]</scope>
    <source>
        <strain evidence="9">Z151</strain>
    </source>
</reference>
<gene>
    <name evidence="8" type="ORF">BV898_06670</name>
</gene>
<organism evidence="8 9">
    <name type="scientific">Hypsibius exemplaris</name>
    <name type="common">Freshwater tardigrade</name>
    <dbReference type="NCBI Taxonomy" id="2072580"/>
    <lineage>
        <taxon>Eukaryota</taxon>
        <taxon>Metazoa</taxon>
        <taxon>Ecdysozoa</taxon>
        <taxon>Tardigrada</taxon>
        <taxon>Eutardigrada</taxon>
        <taxon>Parachela</taxon>
        <taxon>Hypsibioidea</taxon>
        <taxon>Hypsibiidae</taxon>
        <taxon>Hypsibius</taxon>
    </lineage>
</organism>
<feature type="region of interest" description="Disordered" evidence="6">
    <location>
        <begin position="40"/>
        <end position="92"/>
    </location>
</feature>
<keyword evidence="9" id="KW-1185">Reference proteome</keyword>
<comment type="similarity">
    <text evidence="1">Belongs to the AAA ATPase family.</text>
</comment>
<dbReference type="PANTHER" id="PTHR23069:SF0">
    <property type="entry name" value="TAT-BINDING HOMOLOG 7"/>
    <property type="match status" value="1"/>
</dbReference>
<feature type="compositionally biased region" description="Polar residues" evidence="6">
    <location>
        <begin position="136"/>
        <end position="150"/>
    </location>
</feature>
<dbReference type="InterPro" id="IPR045199">
    <property type="entry name" value="ATAD2-like"/>
</dbReference>
<dbReference type="InterPro" id="IPR003593">
    <property type="entry name" value="AAA+_ATPase"/>
</dbReference>
<feature type="compositionally biased region" description="Acidic residues" evidence="6">
    <location>
        <begin position="201"/>
        <end position="210"/>
    </location>
</feature>
<feature type="compositionally biased region" description="Polar residues" evidence="6">
    <location>
        <begin position="231"/>
        <end position="247"/>
    </location>
</feature>
<dbReference type="GO" id="GO:0016887">
    <property type="term" value="F:ATP hydrolysis activity"/>
    <property type="evidence" value="ECO:0007669"/>
    <property type="project" value="InterPro"/>
</dbReference>
<dbReference type="Gene3D" id="3.40.50.300">
    <property type="entry name" value="P-loop containing nucleotide triphosphate hydrolases"/>
    <property type="match status" value="1"/>
</dbReference>
<dbReference type="FunFam" id="3.40.50.300:FF:001025">
    <property type="entry name" value="ATPase family, AAA domain-containing 2B"/>
    <property type="match status" value="1"/>
</dbReference>
<dbReference type="Gene3D" id="1.10.8.60">
    <property type="match status" value="1"/>
</dbReference>
<dbReference type="SUPFAM" id="SSF52540">
    <property type="entry name" value="P-loop containing nucleoside triphosphate hydrolases"/>
    <property type="match status" value="1"/>
</dbReference>
<dbReference type="SMART" id="SM00382">
    <property type="entry name" value="AAA"/>
    <property type="match status" value="1"/>
</dbReference>
<protein>
    <submittedName>
        <fullName evidence="8">Tat-binding-like protein 7</fullName>
    </submittedName>
</protein>
<dbReference type="GO" id="GO:0005524">
    <property type="term" value="F:ATP binding"/>
    <property type="evidence" value="ECO:0007669"/>
    <property type="project" value="UniProtKB-KW"/>
</dbReference>
<dbReference type="GO" id="GO:0042393">
    <property type="term" value="F:histone binding"/>
    <property type="evidence" value="ECO:0007669"/>
    <property type="project" value="TreeGrafter"/>
</dbReference>
<evidence type="ECO:0000256" key="3">
    <source>
        <dbReference type="ARBA" id="ARBA00022840"/>
    </source>
</evidence>
<dbReference type="InterPro" id="IPR041569">
    <property type="entry name" value="AAA_lid_3"/>
</dbReference>